<reference evidence="1 2" key="1">
    <citation type="submission" date="2020-10" db="EMBL/GenBank/DDBJ databases">
        <title>The Coptis chinensis genome and diversification of protoberbering-type alkaloids.</title>
        <authorList>
            <person name="Wang B."/>
            <person name="Shu S."/>
            <person name="Song C."/>
            <person name="Liu Y."/>
        </authorList>
    </citation>
    <scope>NUCLEOTIDE SEQUENCE [LARGE SCALE GENOMIC DNA]</scope>
    <source>
        <strain evidence="1">HL-2020</strain>
        <tissue evidence="1">Leaf</tissue>
    </source>
</reference>
<dbReference type="AlphaFoldDB" id="A0A835IKH5"/>
<name>A0A835IKH5_9MAGN</name>
<protein>
    <submittedName>
        <fullName evidence="1">Uncharacterized protein</fullName>
    </submittedName>
</protein>
<dbReference type="Proteomes" id="UP000631114">
    <property type="component" value="Unassembled WGS sequence"/>
</dbReference>
<accession>A0A835IKH5</accession>
<comment type="caution">
    <text evidence="1">The sequence shown here is derived from an EMBL/GenBank/DDBJ whole genome shotgun (WGS) entry which is preliminary data.</text>
</comment>
<organism evidence="1 2">
    <name type="scientific">Coptis chinensis</name>
    <dbReference type="NCBI Taxonomy" id="261450"/>
    <lineage>
        <taxon>Eukaryota</taxon>
        <taxon>Viridiplantae</taxon>
        <taxon>Streptophyta</taxon>
        <taxon>Embryophyta</taxon>
        <taxon>Tracheophyta</taxon>
        <taxon>Spermatophyta</taxon>
        <taxon>Magnoliopsida</taxon>
        <taxon>Ranunculales</taxon>
        <taxon>Ranunculaceae</taxon>
        <taxon>Coptidoideae</taxon>
        <taxon>Coptis</taxon>
    </lineage>
</organism>
<sequence>MRKTRNNTIEAEIIRAMVCVVVYGTWNERNNRRFKSKQHTALQVAHDTMKKMKNYLQQVLNNAVGSTEARRMASYLGLQTDWIPINVSECVWQKPRSFMLNPDGTLQPQCGDYERVIIDKDGQVLRVYNGSSKYRSILLKELLGIME</sequence>
<evidence type="ECO:0000313" key="1">
    <source>
        <dbReference type="EMBL" id="KAF9618854.1"/>
    </source>
</evidence>
<gene>
    <name evidence="1" type="ORF">IFM89_002722</name>
</gene>
<proteinExistence type="predicted"/>
<evidence type="ECO:0000313" key="2">
    <source>
        <dbReference type="Proteomes" id="UP000631114"/>
    </source>
</evidence>
<dbReference type="EMBL" id="JADFTS010000002">
    <property type="protein sequence ID" value="KAF9618854.1"/>
    <property type="molecule type" value="Genomic_DNA"/>
</dbReference>
<keyword evidence="2" id="KW-1185">Reference proteome</keyword>